<feature type="transmembrane region" description="Helical" evidence="5">
    <location>
        <begin position="58"/>
        <end position="79"/>
    </location>
</feature>
<feature type="transmembrane region" description="Helical" evidence="5">
    <location>
        <begin position="148"/>
        <end position="167"/>
    </location>
</feature>
<evidence type="ECO:0000259" key="6">
    <source>
        <dbReference type="PROSITE" id="PS50262"/>
    </source>
</evidence>
<dbReference type="PANTHER" id="PTHR47164">
    <property type="entry name" value="SERPENTINE RECEPTOR, CLASS W-RELATED"/>
    <property type="match status" value="1"/>
</dbReference>
<name>A0A6A5GEG1_CAERE</name>
<gene>
    <name evidence="7" type="ORF">GCK72_019556</name>
</gene>
<feature type="transmembrane region" description="Helical" evidence="5">
    <location>
        <begin position="213"/>
        <end position="238"/>
    </location>
</feature>
<dbReference type="GO" id="GO:0008528">
    <property type="term" value="F:G protein-coupled peptide receptor activity"/>
    <property type="evidence" value="ECO:0007669"/>
    <property type="project" value="InterPro"/>
</dbReference>
<dbReference type="Proteomes" id="UP000483820">
    <property type="component" value="Chromosome V"/>
</dbReference>
<dbReference type="InterPro" id="IPR000276">
    <property type="entry name" value="GPCR_Rhodpsn"/>
</dbReference>
<comment type="caution">
    <text evidence="7">The sequence shown here is derived from an EMBL/GenBank/DDBJ whole genome shotgun (WGS) entry which is preliminary data.</text>
</comment>
<dbReference type="PROSITE" id="PS50262">
    <property type="entry name" value="G_PROTEIN_RECEP_F1_2"/>
    <property type="match status" value="1"/>
</dbReference>
<reference evidence="7 8" key="1">
    <citation type="submission" date="2019-12" db="EMBL/GenBank/DDBJ databases">
        <title>Chromosome-level assembly of the Caenorhabditis remanei genome.</title>
        <authorList>
            <person name="Teterina A.A."/>
            <person name="Willis J.H."/>
            <person name="Phillips P.C."/>
        </authorList>
    </citation>
    <scope>NUCLEOTIDE SEQUENCE [LARGE SCALE GENOMIC DNA]</scope>
    <source>
        <strain evidence="7 8">PX506</strain>
        <tissue evidence="7">Whole organism</tissue>
    </source>
</reference>
<dbReference type="GeneID" id="9839121"/>
<evidence type="ECO:0000256" key="2">
    <source>
        <dbReference type="ARBA" id="ARBA00022692"/>
    </source>
</evidence>
<dbReference type="InterPro" id="IPR017452">
    <property type="entry name" value="GPCR_Rhodpsn_7TM"/>
</dbReference>
<feature type="transmembrane region" description="Helical" evidence="5">
    <location>
        <begin position="309"/>
        <end position="330"/>
    </location>
</feature>
<evidence type="ECO:0000313" key="7">
    <source>
        <dbReference type="EMBL" id="KAF1753001.1"/>
    </source>
</evidence>
<comment type="subcellular location">
    <subcellularLocation>
        <location evidence="1">Membrane</location>
    </subcellularLocation>
</comment>
<dbReference type="EMBL" id="WUAV01000005">
    <property type="protein sequence ID" value="KAF1753001.1"/>
    <property type="molecule type" value="Genomic_DNA"/>
</dbReference>
<feature type="transmembrane region" description="Helical" evidence="5">
    <location>
        <begin position="270"/>
        <end position="289"/>
    </location>
</feature>
<evidence type="ECO:0000256" key="4">
    <source>
        <dbReference type="ARBA" id="ARBA00023136"/>
    </source>
</evidence>
<dbReference type="Gene3D" id="1.20.1070.10">
    <property type="entry name" value="Rhodopsin 7-helix transmembrane proteins"/>
    <property type="match status" value="1"/>
</dbReference>
<dbReference type="PRINTS" id="PR00237">
    <property type="entry name" value="GPCRRHODOPSN"/>
</dbReference>
<evidence type="ECO:0000256" key="5">
    <source>
        <dbReference type="SAM" id="Phobius"/>
    </source>
</evidence>
<dbReference type="GO" id="GO:0016020">
    <property type="term" value="C:membrane"/>
    <property type="evidence" value="ECO:0007669"/>
    <property type="project" value="UniProtKB-SubCell"/>
</dbReference>
<dbReference type="PANTHER" id="PTHR47164:SF1">
    <property type="entry name" value="G-PROTEIN COUPLED RECEPTORS FAMILY 1 PROFILE DOMAIN-CONTAINING PROTEIN"/>
    <property type="match status" value="1"/>
</dbReference>
<dbReference type="RefSeq" id="XP_003115855.2">
    <property type="nucleotide sequence ID" value="XM_003115807.2"/>
</dbReference>
<dbReference type="CTD" id="9839121"/>
<keyword evidence="4 5" id="KW-0472">Membrane</keyword>
<dbReference type="KEGG" id="crq:GCK72_019556"/>
<protein>
    <recommendedName>
        <fullName evidence="6">G-protein coupled receptors family 1 profile domain-containing protein</fullName>
    </recommendedName>
</protein>
<dbReference type="SUPFAM" id="SSF81321">
    <property type="entry name" value="Family A G protein-coupled receptor-like"/>
    <property type="match status" value="1"/>
</dbReference>
<organism evidence="7 8">
    <name type="scientific">Caenorhabditis remanei</name>
    <name type="common">Caenorhabditis vulgaris</name>
    <dbReference type="NCBI Taxonomy" id="31234"/>
    <lineage>
        <taxon>Eukaryota</taxon>
        <taxon>Metazoa</taxon>
        <taxon>Ecdysozoa</taxon>
        <taxon>Nematoda</taxon>
        <taxon>Chromadorea</taxon>
        <taxon>Rhabditida</taxon>
        <taxon>Rhabditina</taxon>
        <taxon>Rhabditomorpha</taxon>
        <taxon>Rhabditoidea</taxon>
        <taxon>Rhabditidae</taxon>
        <taxon>Peloderinae</taxon>
        <taxon>Caenorhabditis</taxon>
    </lineage>
</organism>
<feature type="transmembrane region" description="Helical" evidence="5">
    <location>
        <begin position="110"/>
        <end position="128"/>
    </location>
</feature>
<keyword evidence="2 5" id="KW-0812">Transmembrane</keyword>
<dbReference type="Pfam" id="PF10324">
    <property type="entry name" value="7TM_GPCR_Srw"/>
    <property type="match status" value="1"/>
</dbReference>
<accession>A0A6A5GEG1</accession>
<evidence type="ECO:0000313" key="8">
    <source>
        <dbReference type="Proteomes" id="UP000483820"/>
    </source>
</evidence>
<evidence type="ECO:0000256" key="3">
    <source>
        <dbReference type="ARBA" id="ARBA00022989"/>
    </source>
</evidence>
<dbReference type="AlphaFoldDB" id="A0A6A5GEG1"/>
<evidence type="ECO:0000256" key="1">
    <source>
        <dbReference type="ARBA" id="ARBA00004370"/>
    </source>
</evidence>
<sequence>MSLVTDGDTLEDVQDVLTILESYTFLVNTCLTFISIFINSFHLIIITRKSMRTSSINILMIGIAVCDLFTMFTTVYKYFNLVDRENPECITGDSLMKVYMDVTSWSSQYHFRRCSCWLGILMASVRYIIMRKMSNVRHTKIGEPKMGFILAAIVFFASGLLTVTWQFECKVIENRNFSLPVNCAEHQDIDSHPKFSIILRPLSNIAAVLITRIYFILDATISNFIPCLAFPTLTVLLLRQIHKINERRSEMRRTSVTEENEEKHGLTTKVIIFITISFFIAEAPLGAIATLKTFIERSNPLFRLLTEFVVYFTTLVTINSLLHPIFCIVMSSQYRETIKSLLRIKKKTSVMSAQKKVSFGSTQVIHMT</sequence>
<feature type="domain" description="G-protein coupled receptors family 1 profile" evidence="6">
    <location>
        <begin position="38"/>
        <end position="327"/>
    </location>
</feature>
<keyword evidence="3 5" id="KW-1133">Transmembrane helix</keyword>
<feature type="transmembrane region" description="Helical" evidence="5">
    <location>
        <begin position="25"/>
        <end position="46"/>
    </location>
</feature>
<proteinExistence type="predicted"/>
<dbReference type="InterPro" id="IPR019427">
    <property type="entry name" value="7TM_GPCR_serpentine_rcpt_Srw"/>
</dbReference>